<evidence type="ECO:0000313" key="3">
    <source>
        <dbReference type="EMBL" id="RKN20247.1"/>
    </source>
</evidence>
<dbReference type="OrthoDB" id="3627466at2"/>
<dbReference type="Proteomes" id="UP000275024">
    <property type="component" value="Unassembled WGS sequence"/>
</dbReference>
<dbReference type="EMBL" id="RBDY01000014">
    <property type="protein sequence ID" value="RKN20247.1"/>
    <property type="molecule type" value="Genomic_DNA"/>
</dbReference>
<proteinExistence type="predicted"/>
<evidence type="ECO:0000313" key="5">
    <source>
        <dbReference type="Proteomes" id="UP000275024"/>
    </source>
</evidence>
<evidence type="ECO:0000259" key="1">
    <source>
        <dbReference type="PROSITE" id="PS51186"/>
    </source>
</evidence>
<dbReference type="AlphaFoldDB" id="A0A3A9WAS7"/>
<gene>
    <name evidence="3" type="ORF">D7318_19005</name>
    <name evidence="2" type="ORF">D7319_22155</name>
</gene>
<protein>
    <recommendedName>
        <fullName evidence="1">N-acetyltransferase domain-containing protein</fullName>
    </recommendedName>
</protein>
<name>A0A3A9WAS7_9ACTN</name>
<dbReference type="RefSeq" id="WP_120698310.1">
    <property type="nucleotide sequence ID" value="NZ_RBDX01000020.1"/>
</dbReference>
<dbReference type="Proteomes" id="UP000268652">
    <property type="component" value="Unassembled WGS sequence"/>
</dbReference>
<dbReference type="Gene3D" id="3.40.630.30">
    <property type="match status" value="1"/>
</dbReference>
<dbReference type="PROSITE" id="PS51186">
    <property type="entry name" value="GNAT"/>
    <property type="match status" value="1"/>
</dbReference>
<evidence type="ECO:0000313" key="2">
    <source>
        <dbReference type="EMBL" id="RKN06494.1"/>
    </source>
</evidence>
<accession>A0A3A9WAS7</accession>
<dbReference type="SUPFAM" id="SSF55729">
    <property type="entry name" value="Acyl-CoA N-acyltransferases (Nat)"/>
    <property type="match status" value="1"/>
</dbReference>
<evidence type="ECO:0000313" key="4">
    <source>
        <dbReference type="Proteomes" id="UP000268652"/>
    </source>
</evidence>
<sequence length="177" mass="19686">MSTVFLRRLSRWQAETEREDLGDLYAEAHRDAQGAEASTREAFIRHFVDHDVQQPEFDLVVAGDPALVGCAYGFRAERGGRWWDGFDDPPTLVGELAVPRQVFVLAGLMVVKRRRNQHVATRLVAQLLARSTAPLALAAFPSGSAPAHEAFRSWGWSGPGRLTPRAGDPLEIWAKQR</sequence>
<keyword evidence="4" id="KW-1185">Reference proteome</keyword>
<dbReference type="InterPro" id="IPR016181">
    <property type="entry name" value="Acyl_CoA_acyltransferase"/>
</dbReference>
<reference evidence="4 5" key="1">
    <citation type="submission" date="2018-09" db="EMBL/GenBank/DDBJ databases">
        <title>Streptomyces sp. nov. DS1-2, an endophytic actinomycete isolated from roots of Dendrobium scabrilingue.</title>
        <authorList>
            <person name="Kuncharoen N."/>
            <person name="Kudo T."/>
            <person name="Ohkuma M."/>
            <person name="Yuki M."/>
            <person name="Tanasupawat S."/>
        </authorList>
    </citation>
    <scope>NUCLEOTIDE SEQUENCE [LARGE SCALE GENOMIC DNA]</scope>
    <source>
        <strain evidence="2 5">AZ1-7</strain>
        <strain evidence="3 4">DS1-2</strain>
    </source>
</reference>
<comment type="caution">
    <text evidence="2">The sequence shown here is derived from an EMBL/GenBank/DDBJ whole genome shotgun (WGS) entry which is preliminary data.</text>
</comment>
<dbReference type="InterPro" id="IPR000182">
    <property type="entry name" value="GNAT_dom"/>
</dbReference>
<feature type="domain" description="N-acetyltransferase" evidence="1">
    <location>
        <begin position="4"/>
        <end position="177"/>
    </location>
</feature>
<dbReference type="EMBL" id="RBDX01000020">
    <property type="protein sequence ID" value="RKN06494.1"/>
    <property type="molecule type" value="Genomic_DNA"/>
</dbReference>
<dbReference type="GO" id="GO:0016747">
    <property type="term" value="F:acyltransferase activity, transferring groups other than amino-acyl groups"/>
    <property type="evidence" value="ECO:0007669"/>
    <property type="project" value="InterPro"/>
</dbReference>
<organism evidence="2 5">
    <name type="scientific">Streptomyces radicis</name>
    <dbReference type="NCBI Taxonomy" id="1750517"/>
    <lineage>
        <taxon>Bacteria</taxon>
        <taxon>Bacillati</taxon>
        <taxon>Actinomycetota</taxon>
        <taxon>Actinomycetes</taxon>
        <taxon>Kitasatosporales</taxon>
        <taxon>Streptomycetaceae</taxon>
        <taxon>Streptomyces</taxon>
    </lineage>
</organism>